<dbReference type="InterPro" id="IPR036888">
    <property type="entry name" value="DNA_integrity_DisA_N_sf"/>
</dbReference>
<dbReference type="GO" id="GO:0003677">
    <property type="term" value="F:DNA binding"/>
    <property type="evidence" value="ECO:0007669"/>
    <property type="project" value="UniProtKB-UniRule"/>
</dbReference>
<dbReference type="PROSITE" id="PS51794">
    <property type="entry name" value="DAC"/>
    <property type="match status" value="1"/>
</dbReference>
<dbReference type="GO" id="GO:0006281">
    <property type="term" value="P:DNA repair"/>
    <property type="evidence" value="ECO:0007669"/>
    <property type="project" value="UniProtKB-UniRule"/>
</dbReference>
<sequence length="363" mass="40125">MKEEKTEGKLLKILRTVAPGTALREGLENILRAKSGGLIVIGDTPEIMEIVEGGFVINADLTPAGLYELAKMDGAIILSKDARKILAANTQLIPNRSIPSSETGIRHRTAERAAKQLNALVIAISQRRGVITIYEGALKYVLREPAVVLTKANQAIQTLEKYRSVMDRVTTELSALEFEDAANLYEVAKAIQRVEMVLRVVKEIERYTSELGVEGRLVTMQMEELVANVEDEGLLVIQDYATTVGEKSPADILDIIGSWPAEDILDLPLIARALGYPGSAGILEHNVSPRGYRILQKIPRLPLPVIDNLVKTFGTLRNILVATIEELDDVEGIGEVRARSIKEGLNRYREQLLQGDRYGYYNL</sequence>
<dbReference type="AlphaFoldDB" id="A0A101HUW5"/>
<dbReference type="GO" id="GO:0106408">
    <property type="term" value="F:diadenylate cyclase activity"/>
    <property type="evidence" value="ECO:0007669"/>
    <property type="project" value="UniProtKB-EC"/>
</dbReference>
<keyword evidence="7 10" id="KW-0460">Magnesium</keyword>
<dbReference type="GO" id="GO:0004016">
    <property type="term" value="F:adenylate cyclase activity"/>
    <property type="evidence" value="ECO:0007669"/>
    <property type="project" value="TreeGrafter"/>
</dbReference>
<dbReference type="SUPFAM" id="SSF47781">
    <property type="entry name" value="RuvA domain 2-like"/>
    <property type="match status" value="1"/>
</dbReference>
<dbReference type="PATRIC" id="fig|110500.4.peg.636"/>
<dbReference type="Gene3D" id="1.20.1260.110">
    <property type="entry name" value="DNA integrity scanning linker region"/>
    <property type="match status" value="1"/>
</dbReference>
<dbReference type="InterPro" id="IPR000445">
    <property type="entry name" value="HhH_motif"/>
</dbReference>
<evidence type="ECO:0000256" key="4">
    <source>
        <dbReference type="ARBA" id="ARBA00022741"/>
    </source>
</evidence>
<protein>
    <recommendedName>
        <fullName evidence="10">DNA integrity scanning protein DisA</fullName>
    </recommendedName>
    <alternativeName>
        <fullName evidence="10">Cyclic di-AMP synthase</fullName>
        <shortName evidence="10">c-di-AMP synthase</shortName>
    </alternativeName>
    <alternativeName>
        <fullName evidence="10">Diadenylate cyclase</fullName>
        <ecNumber evidence="10">2.7.7.85</ecNumber>
    </alternativeName>
</protein>
<keyword evidence="9 10" id="KW-0234">DNA repair</keyword>
<accession>A0A101HUW5</accession>
<dbReference type="HAMAP" id="MF_01438">
    <property type="entry name" value="DisA"/>
    <property type="match status" value="1"/>
</dbReference>
<dbReference type="InterPro" id="IPR018906">
    <property type="entry name" value="DNA_integrity_scan_DisA_link"/>
</dbReference>
<evidence type="ECO:0000256" key="9">
    <source>
        <dbReference type="ARBA" id="ARBA00023204"/>
    </source>
</evidence>
<reference evidence="13" key="1">
    <citation type="journal article" date="2015" name="MBio">
        <title>Genome-Resolved Metagenomic Analysis Reveals Roles for Candidate Phyla and Other Microbial Community Members in Biogeochemical Transformations in Oil Reservoirs.</title>
        <authorList>
            <person name="Hu P."/>
            <person name="Tom L."/>
            <person name="Singh A."/>
            <person name="Thomas B.C."/>
            <person name="Baker B.J."/>
            <person name="Piceno Y.M."/>
            <person name="Andersen G.L."/>
            <person name="Banfield J.F."/>
        </authorList>
    </citation>
    <scope>NUCLEOTIDE SEQUENCE [LARGE SCALE GENOMIC DNA]</scope>
</reference>
<dbReference type="EMBL" id="LGGS01000073">
    <property type="protein sequence ID" value="KUK82695.1"/>
    <property type="molecule type" value="Genomic_DNA"/>
</dbReference>
<evidence type="ECO:0000256" key="1">
    <source>
        <dbReference type="ARBA" id="ARBA00000877"/>
    </source>
</evidence>
<evidence type="ECO:0000256" key="8">
    <source>
        <dbReference type="ARBA" id="ARBA00023125"/>
    </source>
</evidence>
<evidence type="ECO:0000256" key="3">
    <source>
        <dbReference type="ARBA" id="ARBA00022695"/>
    </source>
</evidence>
<dbReference type="InterPro" id="IPR003390">
    <property type="entry name" value="DNA_integrity_scan_DisA_N"/>
</dbReference>
<organism evidence="12 13">
    <name type="scientific">Pelotomaculum thermopropionicum</name>
    <dbReference type="NCBI Taxonomy" id="110500"/>
    <lineage>
        <taxon>Bacteria</taxon>
        <taxon>Bacillati</taxon>
        <taxon>Bacillota</taxon>
        <taxon>Clostridia</taxon>
        <taxon>Eubacteriales</taxon>
        <taxon>Desulfotomaculaceae</taxon>
        <taxon>Pelotomaculum</taxon>
    </lineage>
</organism>
<dbReference type="SUPFAM" id="SSF143597">
    <property type="entry name" value="YojJ-like"/>
    <property type="match status" value="1"/>
</dbReference>
<keyword evidence="5 10" id="KW-0227">DNA damage</keyword>
<dbReference type="GO" id="GO:0140097">
    <property type="term" value="F:catalytic activity, acting on DNA"/>
    <property type="evidence" value="ECO:0007669"/>
    <property type="project" value="UniProtKB-ARBA"/>
</dbReference>
<dbReference type="PANTHER" id="PTHR34185">
    <property type="entry name" value="DIADENYLATE CYCLASE"/>
    <property type="match status" value="1"/>
</dbReference>
<evidence type="ECO:0000256" key="7">
    <source>
        <dbReference type="ARBA" id="ARBA00022842"/>
    </source>
</evidence>
<comment type="function">
    <text evidence="10">Participates in a DNA-damage check-point that is active prior to asymmetric division when DNA is damaged. DisA forms globular foci that rapidly scan along the chromosomes during sporulation, searching for lesions. When a lesion is present, DisA pauses at the lesion site. This triggers a cellular response that culminates in a temporary block in sporulation initiation.</text>
</comment>
<dbReference type="Pfam" id="PF10635">
    <property type="entry name" value="DisA-linker"/>
    <property type="match status" value="1"/>
</dbReference>
<dbReference type="Pfam" id="PF00633">
    <property type="entry name" value="HHH"/>
    <property type="match status" value="1"/>
</dbReference>
<evidence type="ECO:0000313" key="12">
    <source>
        <dbReference type="EMBL" id="KUK82695.1"/>
    </source>
</evidence>
<dbReference type="EC" id="2.7.7.85" evidence="10"/>
<comment type="cofactor">
    <cofactor evidence="10">
        <name>Mg(2+)</name>
        <dbReference type="ChEBI" id="CHEBI:18420"/>
    </cofactor>
</comment>
<feature type="binding site" evidence="10">
    <location>
        <position position="92"/>
    </location>
    <ligand>
        <name>ATP</name>
        <dbReference type="ChEBI" id="CHEBI:30616"/>
    </ligand>
</feature>
<feature type="binding site" evidence="10">
    <location>
        <position position="74"/>
    </location>
    <ligand>
        <name>ATP</name>
        <dbReference type="ChEBI" id="CHEBI:30616"/>
    </ligand>
</feature>
<evidence type="ECO:0000313" key="13">
    <source>
        <dbReference type="Proteomes" id="UP000054705"/>
    </source>
</evidence>
<proteinExistence type="inferred from homology"/>
<feature type="binding site" evidence="10">
    <location>
        <begin position="105"/>
        <end position="109"/>
    </location>
    <ligand>
        <name>ATP</name>
        <dbReference type="ChEBI" id="CHEBI:30616"/>
    </ligand>
</feature>
<evidence type="ECO:0000256" key="6">
    <source>
        <dbReference type="ARBA" id="ARBA00022840"/>
    </source>
</evidence>
<dbReference type="InterPro" id="IPR038331">
    <property type="entry name" value="DisA_sf"/>
</dbReference>
<feature type="domain" description="DAC" evidence="11">
    <location>
        <begin position="7"/>
        <end position="145"/>
    </location>
</feature>
<evidence type="ECO:0000256" key="10">
    <source>
        <dbReference type="HAMAP-Rule" id="MF_01438"/>
    </source>
</evidence>
<dbReference type="PANTHER" id="PTHR34185:SF3">
    <property type="entry name" value="DNA INTEGRITY SCANNING PROTEIN DISA"/>
    <property type="match status" value="1"/>
</dbReference>
<evidence type="ECO:0000256" key="5">
    <source>
        <dbReference type="ARBA" id="ARBA00022763"/>
    </source>
</evidence>
<comment type="subunit">
    <text evidence="10">Homooctamer.</text>
</comment>
<name>A0A101HUW5_9FIRM</name>
<keyword evidence="4 10" id="KW-0547">Nucleotide-binding</keyword>
<comment type="catalytic activity">
    <reaction evidence="1 10">
        <text>2 ATP = 3',3'-c-di-AMP + 2 diphosphate</text>
        <dbReference type="Rhea" id="RHEA:35655"/>
        <dbReference type="ChEBI" id="CHEBI:30616"/>
        <dbReference type="ChEBI" id="CHEBI:33019"/>
        <dbReference type="ChEBI" id="CHEBI:71500"/>
        <dbReference type="EC" id="2.7.7.85"/>
    </reaction>
</comment>
<keyword evidence="6 10" id="KW-0067">ATP-binding</keyword>
<evidence type="ECO:0000259" key="11">
    <source>
        <dbReference type="PROSITE" id="PS51794"/>
    </source>
</evidence>
<comment type="function">
    <text evidence="10">Has also diadenylate cyclase activity, catalyzing the condensation of 2 ATP molecules into cyclic di-AMP (c-di-AMP). c-di-AMP acts as a signaling molecule that couples DNA integrity with progression of sporulation. The rise in c-di-AMP level generated by DisA while scanning the chromosome, operates as a positive signal that advances sporulation; upon encountering a lesion, the DisA focus arrests at the damaged site and halts c-di-AMP synthesis.</text>
</comment>
<comment type="caution">
    <text evidence="12">The sequence shown here is derived from an EMBL/GenBank/DDBJ whole genome shotgun (WGS) entry which is preliminary data.</text>
</comment>
<dbReference type="InterPro" id="IPR023763">
    <property type="entry name" value="DNA_integrity_scanning_protein"/>
</dbReference>
<dbReference type="GO" id="GO:0016787">
    <property type="term" value="F:hydrolase activity"/>
    <property type="evidence" value="ECO:0007669"/>
    <property type="project" value="UniProtKB-ARBA"/>
</dbReference>
<evidence type="ECO:0000256" key="2">
    <source>
        <dbReference type="ARBA" id="ARBA00022679"/>
    </source>
</evidence>
<dbReference type="GO" id="GO:0005524">
    <property type="term" value="F:ATP binding"/>
    <property type="evidence" value="ECO:0007669"/>
    <property type="project" value="UniProtKB-UniRule"/>
</dbReference>
<dbReference type="InterPro" id="IPR010994">
    <property type="entry name" value="RuvA_2-like"/>
</dbReference>
<dbReference type="InterPro" id="IPR050338">
    <property type="entry name" value="DisA"/>
</dbReference>
<keyword evidence="2 10" id="KW-0808">Transferase</keyword>
<dbReference type="Gene3D" id="3.40.1700.10">
    <property type="entry name" value="DNA integrity scanning protein, DisA, N-terminal domain"/>
    <property type="match status" value="1"/>
</dbReference>
<dbReference type="NCBIfam" id="NF010009">
    <property type="entry name" value="PRK13482.1"/>
    <property type="match status" value="1"/>
</dbReference>
<comment type="similarity">
    <text evidence="10">Belongs to the DisA family.</text>
</comment>
<dbReference type="Proteomes" id="UP000054705">
    <property type="component" value="Unassembled WGS sequence"/>
</dbReference>
<keyword evidence="3 10" id="KW-0548">Nucleotidyltransferase</keyword>
<keyword evidence="8 10" id="KW-0238">DNA-binding</keyword>
<dbReference type="Gene3D" id="1.10.150.20">
    <property type="entry name" value="5' to 3' exonuclease, C-terminal subdomain"/>
    <property type="match status" value="1"/>
</dbReference>
<dbReference type="Pfam" id="PF02457">
    <property type="entry name" value="DAC"/>
    <property type="match status" value="1"/>
</dbReference>
<gene>
    <name evidence="10" type="primary">disA</name>
    <name evidence="12" type="ORF">XD97_0369</name>
</gene>